<protein>
    <submittedName>
        <fullName evidence="2">DinB family protein</fullName>
    </submittedName>
</protein>
<gene>
    <name evidence="2" type="ORF">VLY81_13855</name>
</gene>
<dbReference type="Proteomes" id="UP001333102">
    <property type="component" value="Chromosome"/>
</dbReference>
<organism evidence="2 3">
    <name type="scientific">Geochorda subterranea</name>
    <dbReference type="NCBI Taxonomy" id="3109564"/>
    <lineage>
        <taxon>Bacteria</taxon>
        <taxon>Bacillati</taxon>
        <taxon>Bacillota</taxon>
        <taxon>Limnochordia</taxon>
        <taxon>Limnochordales</taxon>
        <taxon>Geochordaceae</taxon>
        <taxon>Geochorda</taxon>
    </lineage>
</organism>
<evidence type="ECO:0000313" key="2">
    <source>
        <dbReference type="EMBL" id="WRP14482.1"/>
    </source>
</evidence>
<name>A0ABZ1BQT7_9FIRM</name>
<dbReference type="Gene3D" id="1.20.120.450">
    <property type="entry name" value="dinb family like domain"/>
    <property type="match status" value="1"/>
</dbReference>
<keyword evidence="3" id="KW-1185">Reference proteome</keyword>
<dbReference type="InterPro" id="IPR024775">
    <property type="entry name" value="DinB-like"/>
</dbReference>
<feature type="domain" description="DinB-like" evidence="1">
    <location>
        <begin position="27"/>
        <end position="148"/>
    </location>
</feature>
<dbReference type="SUPFAM" id="SSF109854">
    <property type="entry name" value="DinB/YfiT-like putative metalloenzymes"/>
    <property type="match status" value="1"/>
</dbReference>
<evidence type="ECO:0000259" key="1">
    <source>
        <dbReference type="Pfam" id="PF12867"/>
    </source>
</evidence>
<dbReference type="RefSeq" id="WP_324668813.1">
    <property type="nucleotide sequence ID" value="NZ_CP141614.1"/>
</dbReference>
<dbReference type="Pfam" id="PF12867">
    <property type="entry name" value="DinB_2"/>
    <property type="match status" value="1"/>
</dbReference>
<proteinExistence type="predicted"/>
<dbReference type="InterPro" id="IPR034660">
    <property type="entry name" value="DinB/YfiT-like"/>
</dbReference>
<evidence type="ECO:0000313" key="3">
    <source>
        <dbReference type="Proteomes" id="UP001333102"/>
    </source>
</evidence>
<sequence length="161" mass="18559">MTIGASTLVDWLESSWEGAYHTPIGRAIEGLTAAHVFWRPAPERHSIWHNVMHMAYWREYFIRSLEGETAFPSKAELEAHNWPRHPDPADDAAWEAARRRLAATQERLVTLLRSRPVERLEAPLWGDETVAHAIVHYMRHDSYHLGQIMLLRALQGLPPID</sequence>
<reference evidence="3" key="1">
    <citation type="submission" date="2023-12" db="EMBL/GenBank/DDBJ databases">
        <title>Novel isolates from deep terrestrial aquifers shed light on the physiology and ecology of the class Limnochordia.</title>
        <authorList>
            <person name="Karnachuk O.V."/>
            <person name="Lukina A.P."/>
            <person name="Avakyan M.R."/>
            <person name="Kadnikov V."/>
            <person name="Begmatov S."/>
            <person name="Beletsky A.V."/>
            <person name="Mardanov A.V."/>
            <person name="Ravin N.V."/>
        </authorList>
    </citation>
    <scope>NUCLEOTIDE SEQUENCE [LARGE SCALE GENOMIC DNA]</scope>
    <source>
        <strain evidence="3">LN</strain>
    </source>
</reference>
<accession>A0ABZ1BQT7</accession>
<dbReference type="EMBL" id="CP141614">
    <property type="protein sequence ID" value="WRP14482.1"/>
    <property type="molecule type" value="Genomic_DNA"/>
</dbReference>